<dbReference type="NCBIfam" id="TIGR02523">
    <property type="entry name" value="type_IV_pilV"/>
    <property type="match status" value="1"/>
</dbReference>
<evidence type="ECO:0000313" key="2">
    <source>
        <dbReference type="EMBL" id="UZD54083.1"/>
    </source>
</evidence>
<keyword evidence="1" id="KW-0812">Transmembrane</keyword>
<keyword evidence="1" id="KW-1133">Transmembrane helix</keyword>
<sequence>MWASNRSPHSRAGRAQRGAGLVEVLVAVLVLSIGILGIAGLQARALKNNQAAFDRSQAVMLSYFMLDAMRVNAEQAKAGAYDLSKTCTALNDGSTLISNDQEAWIQALKAELGDRVSTCGEITCDSASCTVRVYWEDRNLEGDERFQMIETTTRL</sequence>
<dbReference type="InterPro" id="IPR012902">
    <property type="entry name" value="N_methyl_site"/>
</dbReference>
<keyword evidence="1" id="KW-0472">Membrane</keyword>
<dbReference type="Pfam" id="PF07963">
    <property type="entry name" value="N_methyl"/>
    <property type="match status" value="1"/>
</dbReference>
<reference evidence="2" key="1">
    <citation type="submission" date="2022-10" db="EMBL/GenBank/DDBJ databases">
        <title>Complete genome sequence of Schlegelella aquatica LMG 23380.</title>
        <authorList>
            <person name="Musilova J."/>
            <person name="Kourilova X."/>
            <person name="Bezdicek M."/>
            <person name="Hermankova K."/>
            <person name="Obruca S."/>
            <person name="Sedlar K."/>
        </authorList>
    </citation>
    <scope>NUCLEOTIDE SEQUENCE</scope>
    <source>
        <strain evidence="2">LMG 23380</strain>
    </source>
</reference>
<dbReference type="InterPro" id="IPR013362">
    <property type="entry name" value="Pilus_4_PilV"/>
</dbReference>
<feature type="transmembrane region" description="Helical" evidence="1">
    <location>
        <begin position="21"/>
        <end position="41"/>
    </location>
</feature>
<organism evidence="2 3">
    <name type="scientific">Caldimonas aquatica</name>
    <dbReference type="NCBI Taxonomy" id="376175"/>
    <lineage>
        <taxon>Bacteria</taxon>
        <taxon>Pseudomonadati</taxon>
        <taxon>Pseudomonadota</taxon>
        <taxon>Betaproteobacteria</taxon>
        <taxon>Burkholderiales</taxon>
        <taxon>Sphaerotilaceae</taxon>
        <taxon>Caldimonas</taxon>
    </lineage>
</organism>
<accession>A0ABY6MNJ8</accession>
<evidence type="ECO:0000313" key="3">
    <source>
        <dbReference type="Proteomes" id="UP001163266"/>
    </source>
</evidence>
<name>A0ABY6MNJ8_9BURK</name>
<protein>
    <submittedName>
        <fullName evidence="2">Type IV pilus modification protein PilV</fullName>
    </submittedName>
</protein>
<proteinExistence type="predicted"/>
<gene>
    <name evidence="2" type="primary">pilV</name>
    <name evidence="2" type="ORF">OMP39_10375</name>
</gene>
<evidence type="ECO:0000256" key="1">
    <source>
        <dbReference type="SAM" id="Phobius"/>
    </source>
</evidence>
<dbReference type="EMBL" id="CP110257">
    <property type="protein sequence ID" value="UZD54083.1"/>
    <property type="molecule type" value="Genomic_DNA"/>
</dbReference>
<dbReference type="Proteomes" id="UP001163266">
    <property type="component" value="Chromosome"/>
</dbReference>
<keyword evidence="3" id="KW-1185">Reference proteome</keyword>